<organism evidence="2 3">
    <name type="scientific">Anisodus tanguticus</name>
    <dbReference type="NCBI Taxonomy" id="243964"/>
    <lineage>
        <taxon>Eukaryota</taxon>
        <taxon>Viridiplantae</taxon>
        <taxon>Streptophyta</taxon>
        <taxon>Embryophyta</taxon>
        <taxon>Tracheophyta</taxon>
        <taxon>Spermatophyta</taxon>
        <taxon>Magnoliopsida</taxon>
        <taxon>eudicotyledons</taxon>
        <taxon>Gunneridae</taxon>
        <taxon>Pentapetalae</taxon>
        <taxon>asterids</taxon>
        <taxon>lamiids</taxon>
        <taxon>Solanales</taxon>
        <taxon>Solanaceae</taxon>
        <taxon>Solanoideae</taxon>
        <taxon>Hyoscyameae</taxon>
        <taxon>Anisodus</taxon>
    </lineage>
</organism>
<evidence type="ECO:0000256" key="1">
    <source>
        <dbReference type="SAM" id="MobiDB-lite"/>
    </source>
</evidence>
<feature type="compositionally biased region" description="Basic and acidic residues" evidence="1">
    <location>
        <begin position="45"/>
        <end position="63"/>
    </location>
</feature>
<dbReference type="AlphaFoldDB" id="A0AAE1V1R5"/>
<dbReference type="InterPro" id="IPR006460">
    <property type="entry name" value="MIZ1-like_pln"/>
</dbReference>
<reference evidence="2" key="1">
    <citation type="submission" date="2023-12" db="EMBL/GenBank/DDBJ databases">
        <title>Genome assembly of Anisodus tanguticus.</title>
        <authorList>
            <person name="Wang Y.-J."/>
        </authorList>
    </citation>
    <scope>NUCLEOTIDE SEQUENCE</scope>
    <source>
        <strain evidence="2">KB-2021</strain>
        <tissue evidence="2">Leaf</tissue>
    </source>
</reference>
<proteinExistence type="predicted"/>
<protein>
    <submittedName>
        <fullName evidence="2">Uncharacterized protein</fullName>
    </submittedName>
</protein>
<dbReference type="EMBL" id="JAVYJV010000015">
    <property type="protein sequence ID" value="KAK4353063.1"/>
    <property type="molecule type" value="Genomic_DNA"/>
</dbReference>
<dbReference type="GO" id="GO:0010274">
    <property type="term" value="P:hydrotropism"/>
    <property type="evidence" value="ECO:0007669"/>
    <property type="project" value="InterPro"/>
</dbReference>
<keyword evidence="3" id="KW-1185">Reference proteome</keyword>
<gene>
    <name evidence="2" type="ORF">RND71_028581</name>
</gene>
<accession>A0AAE1V1R5</accession>
<sequence length="63" mass="7266">MESIVVGAGIIHGKKEVIKRRDDYDVDIIYLRGKFERVSGSNDSESFHLVDPEENMESKLRTR</sequence>
<dbReference type="PANTHER" id="PTHR31276:SF10">
    <property type="entry name" value="PROTEIN MIZU-KUSSEI 1-LIKE"/>
    <property type="match status" value="1"/>
</dbReference>
<name>A0AAE1V1R5_9SOLA</name>
<dbReference type="PANTHER" id="PTHR31276">
    <property type="match status" value="1"/>
</dbReference>
<comment type="caution">
    <text evidence="2">The sequence shown here is derived from an EMBL/GenBank/DDBJ whole genome shotgun (WGS) entry which is preliminary data.</text>
</comment>
<dbReference type="Pfam" id="PF04759">
    <property type="entry name" value="DUF617"/>
    <property type="match status" value="1"/>
</dbReference>
<evidence type="ECO:0000313" key="3">
    <source>
        <dbReference type="Proteomes" id="UP001291623"/>
    </source>
</evidence>
<evidence type="ECO:0000313" key="2">
    <source>
        <dbReference type="EMBL" id="KAK4353063.1"/>
    </source>
</evidence>
<dbReference type="Proteomes" id="UP001291623">
    <property type="component" value="Unassembled WGS sequence"/>
</dbReference>
<feature type="region of interest" description="Disordered" evidence="1">
    <location>
        <begin position="40"/>
        <end position="63"/>
    </location>
</feature>